<dbReference type="InterPro" id="IPR015413">
    <property type="entry name" value="Methionyl/Leucyl_tRNA_Synth"/>
</dbReference>
<dbReference type="PRINTS" id="PR01041">
    <property type="entry name" value="TRNASYNTHMET"/>
</dbReference>
<sequence length="526" mass="57333">MTTWITATPPTPNGDLHVGHLAGPYLAGDVLRRFLGSEGLPVRYTTGLDDHQSYVPVRGLKDGGRKGEEVADGYGETIVQVWERAGITLDTIGRPRVDAGYVAYVQNFFRKLVDDGHIVPRVKPLPYCVPCDRWLYEAYVVGACPHCGARSNGNACEPCGRPNFVGDLVDPRCVVCGDAAELRDNERLFLPLEPFTDRLVEFWSTVDMPPRLRALCEKMLDDGLPEIAVSHPSEWGIEVPVAEFADQRIYVWFEMGPGYLLEHDLGGGVPESGPVQFFGIDNGYFHAVLFPASFLAYDAAVPLPRAFVVNEFYQLEGLKFSTSRRHAIWGYEALDRVGADVLRHHVLADRPNGRETSFSLDALARTADHVDRHWNGWLRRLFAEAAEEFGGVVPDVAPGGAAWELLRGRLTRTVVELRECYDLAGFDPRRAVALLDEVVALAADFGHVHHHDRARSRGRDDYRAALAGQLAVAAGLAAWAAPALPHGADRLAGLLGLPPGRAVSAEALAVPVGATLGALDGPVFGG</sequence>
<proteinExistence type="inferred from homology"/>
<dbReference type="PROSITE" id="PS00178">
    <property type="entry name" value="AA_TRNA_LIGASE_I"/>
    <property type="match status" value="1"/>
</dbReference>
<comment type="catalytic activity">
    <reaction evidence="10">
        <text>tRNA(Met) + L-methionine + ATP = L-methionyl-tRNA(Met) + AMP + diphosphate</text>
        <dbReference type="Rhea" id="RHEA:13481"/>
        <dbReference type="Rhea" id="RHEA-COMP:9667"/>
        <dbReference type="Rhea" id="RHEA-COMP:9698"/>
        <dbReference type="ChEBI" id="CHEBI:30616"/>
        <dbReference type="ChEBI" id="CHEBI:33019"/>
        <dbReference type="ChEBI" id="CHEBI:57844"/>
        <dbReference type="ChEBI" id="CHEBI:78442"/>
        <dbReference type="ChEBI" id="CHEBI:78530"/>
        <dbReference type="ChEBI" id="CHEBI:456215"/>
        <dbReference type="EC" id="6.1.1.10"/>
    </reaction>
</comment>
<dbReference type="Gene3D" id="3.40.50.620">
    <property type="entry name" value="HUPs"/>
    <property type="match status" value="1"/>
</dbReference>
<keyword evidence="6 11" id="KW-0067">ATP-binding</keyword>
<accession>A0ABN0U797</accession>
<dbReference type="SUPFAM" id="SSF52374">
    <property type="entry name" value="Nucleotidylyl transferase"/>
    <property type="match status" value="1"/>
</dbReference>
<dbReference type="InterPro" id="IPR009080">
    <property type="entry name" value="tRNAsynth_Ia_anticodon-bd"/>
</dbReference>
<gene>
    <name evidence="13" type="ORF">GCM10010492_45240</name>
</gene>
<keyword evidence="4 11" id="KW-0436">Ligase</keyword>
<evidence type="ECO:0000256" key="9">
    <source>
        <dbReference type="ARBA" id="ARBA00030904"/>
    </source>
</evidence>
<dbReference type="InterPro" id="IPR029038">
    <property type="entry name" value="MetRS_Zn"/>
</dbReference>
<dbReference type="Gene3D" id="2.20.28.20">
    <property type="entry name" value="Methionyl-tRNA synthetase, Zn-domain"/>
    <property type="match status" value="1"/>
</dbReference>
<evidence type="ECO:0000256" key="3">
    <source>
        <dbReference type="ARBA" id="ARBA00022490"/>
    </source>
</evidence>
<dbReference type="PANTHER" id="PTHR45765:SF1">
    <property type="entry name" value="METHIONINE--TRNA LIGASE, CYTOPLASMIC"/>
    <property type="match status" value="1"/>
</dbReference>
<evidence type="ECO:0000259" key="12">
    <source>
        <dbReference type="Pfam" id="PF09334"/>
    </source>
</evidence>
<keyword evidence="7 11" id="KW-0648">Protein biosynthesis</keyword>
<evidence type="ECO:0000256" key="1">
    <source>
        <dbReference type="ARBA" id="ARBA00008258"/>
    </source>
</evidence>
<dbReference type="SUPFAM" id="SSF47323">
    <property type="entry name" value="Anticodon-binding domain of a subclass of class I aminoacyl-tRNA synthetases"/>
    <property type="match status" value="1"/>
</dbReference>
<comment type="similarity">
    <text evidence="1">Belongs to the class-I aminoacyl-tRNA synthetase family. MetG type 1 subfamily.</text>
</comment>
<evidence type="ECO:0000256" key="6">
    <source>
        <dbReference type="ARBA" id="ARBA00022840"/>
    </source>
</evidence>
<dbReference type="Pfam" id="PF09334">
    <property type="entry name" value="tRNA-synt_1g"/>
    <property type="match status" value="1"/>
</dbReference>
<dbReference type="InterPro" id="IPR001412">
    <property type="entry name" value="aa-tRNA-synth_I_CS"/>
</dbReference>
<evidence type="ECO:0000256" key="2">
    <source>
        <dbReference type="ARBA" id="ARBA00012838"/>
    </source>
</evidence>
<dbReference type="PANTHER" id="PTHR45765">
    <property type="entry name" value="METHIONINE--TRNA LIGASE"/>
    <property type="match status" value="1"/>
</dbReference>
<dbReference type="EMBL" id="BAAABU010000010">
    <property type="protein sequence ID" value="GAA0241061.1"/>
    <property type="molecule type" value="Genomic_DNA"/>
</dbReference>
<evidence type="ECO:0000256" key="11">
    <source>
        <dbReference type="RuleBase" id="RU363039"/>
    </source>
</evidence>
<name>A0ABN0U797_9PSEU</name>
<dbReference type="InterPro" id="IPR023458">
    <property type="entry name" value="Met-tRNA_ligase_1"/>
</dbReference>
<keyword evidence="8 11" id="KW-0030">Aminoacyl-tRNA synthetase</keyword>
<dbReference type="InterPro" id="IPR033911">
    <property type="entry name" value="MetRS_core"/>
</dbReference>
<evidence type="ECO:0000256" key="7">
    <source>
        <dbReference type="ARBA" id="ARBA00022917"/>
    </source>
</evidence>
<feature type="domain" description="Methionyl/Leucyl tRNA synthetase" evidence="12">
    <location>
        <begin position="4"/>
        <end position="366"/>
    </location>
</feature>
<dbReference type="InterPro" id="IPR014729">
    <property type="entry name" value="Rossmann-like_a/b/a_fold"/>
</dbReference>
<organism evidence="13 14">
    <name type="scientific">Saccharothrix mutabilis subsp. mutabilis</name>
    <dbReference type="NCBI Taxonomy" id="66855"/>
    <lineage>
        <taxon>Bacteria</taxon>
        <taxon>Bacillati</taxon>
        <taxon>Actinomycetota</taxon>
        <taxon>Actinomycetes</taxon>
        <taxon>Pseudonocardiales</taxon>
        <taxon>Pseudonocardiaceae</taxon>
        <taxon>Saccharothrix</taxon>
    </lineage>
</organism>
<keyword evidence="14" id="KW-1185">Reference proteome</keyword>
<evidence type="ECO:0000256" key="8">
    <source>
        <dbReference type="ARBA" id="ARBA00023146"/>
    </source>
</evidence>
<keyword evidence="5 11" id="KW-0547">Nucleotide-binding</keyword>
<evidence type="ECO:0000313" key="13">
    <source>
        <dbReference type="EMBL" id="GAA0241061.1"/>
    </source>
</evidence>
<evidence type="ECO:0000313" key="14">
    <source>
        <dbReference type="Proteomes" id="UP001500416"/>
    </source>
</evidence>
<dbReference type="EC" id="6.1.1.10" evidence="2"/>
<evidence type="ECO:0000256" key="5">
    <source>
        <dbReference type="ARBA" id="ARBA00022741"/>
    </source>
</evidence>
<evidence type="ECO:0000256" key="10">
    <source>
        <dbReference type="ARBA" id="ARBA00047364"/>
    </source>
</evidence>
<evidence type="ECO:0000256" key="4">
    <source>
        <dbReference type="ARBA" id="ARBA00022598"/>
    </source>
</evidence>
<protein>
    <recommendedName>
        <fullName evidence="2">methionine--tRNA ligase</fullName>
        <ecNumber evidence="2">6.1.1.10</ecNumber>
    </recommendedName>
    <alternativeName>
        <fullName evidence="9">Methionyl-tRNA synthetase</fullName>
    </alternativeName>
</protein>
<dbReference type="Proteomes" id="UP001500416">
    <property type="component" value="Unassembled WGS sequence"/>
</dbReference>
<keyword evidence="3" id="KW-0963">Cytoplasm</keyword>
<comment type="caution">
    <text evidence="13">The sequence shown here is derived from an EMBL/GenBank/DDBJ whole genome shotgun (WGS) entry which is preliminary data.</text>
</comment>
<reference evidence="13 14" key="1">
    <citation type="journal article" date="2019" name="Int. J. Syst. Evol. Microbiol.">
        <title>The Global Catalogue of Microorganisms (GCM) 10K type strain sequencing project: providing services to taxonomists for standard genome sequencing and annotation.</title>
        <authorList>
            <consortium name="The Broad Institute Genomics Platform"/>
            <consortium name="The Broad Institute Genome Sequencing Center for Infectious Disease"/>
            <person name="Wu L."/>
            <person name="Ma J."/>
        </authorList>
    </citation>
    <scope>NUCLEOTIDE SEQUENCE [LARGE SCALE GENOMIC DNA]</scope>
    <source>
        <strain evidence="13 14">JCM 3380</strain>
    </source>
</reference>
<dbReference type="RefSeq" id="WP_343935850.1">
    <property type="nucleotide sequence ID" value="NZ_BAAABU010000010.1"/>
</dbReference>